<keyword evidence="7" id="KW-1185">Reference proteome</keyword>
<proteinExistence type="predicted"/>
<name>A0ABT8ZUT2_9SPHN</name>
<organism evidence="6 7">
    <name type="scientific">Sphingomonas immobilis</name>
    <dbReference type="NCBI Taxonomy" id="3063997"/>
    <lineage>
        <taxon>Bacteria</taxon>
        <taxon>Pseudomonadati</taxon>
        <taxon>Pseudomonadota</taxon>
        <taxon>Alphaproteobacteria</taxon>
        <taxon>Sphingomonadales</taxon>
        <taxon>Sphingomonadaceae</taxon>
        <taxon>Sphingomonas</taxon>
    </lineage>
</organism>
<dbReference type="PANTHER" id="PTHR30417:SF1">
    <property type="entry name" value="N-ACETYLMURAMOYL-L-ALANINE AMIDASE AMID"/>
    <property type="match status" value="1"/>
</dbReference>
<keyword evidence="4" id="KW-0961">Cell wall biogenesis/degradation</keyword>
<evidence type="ECO:0000256" key="2">
    <source>
        <dbReference type="ARBA" id="ARBA00011901"/>
    </source>
</evidence>
<comment type="catalytic activity">
    <reaction evidence="1">
        <text>Hydrolyzes the link between N-acetylmuramoyl residues and L-amino acid residues in certain cell-wall glycopeptides.</text>
        <dbReference type="EC" id="3.5.1.28"/>
    </reaction>
</comment>
<dbReference type="RefSeq" id="WP_304559208.1">
    <property type="nucleotide sequence ID" value="NZ_JAUQSZ010000001.1"/>
</dbReference>
<dbReference type="Proteomes" id="UP001176468">
    <property type="component" value="Unassembled WGS sequence"/>
</dbReference>
<sequence length="192" mass="20936">MTIDKDGLITSGRITQHIVSTLGKGPLGTVNGIVVHQTGGSTAQSAFSGYVARPYGTHFLIDKDGTIYQTASLLYYTSHVGKLRARCVAEHRCTPVEMKTYAKFNPTLENKLESAKSAPDRYPGNKDSIGIELVGEVKAGTDTYVDVTAEQNASLKWLVSELAMTFHVPMTEVFRHPQLSRKNATEASTATW</sequence>
<dbReference type="InterPro" id="IPR002502">
    <property type="entry name" value="Amidase_domain"/>
</dbReference>
<evidence type="ECO:0000256" key="3">
    <source>
        <dbReference type="ARBA" id="ARBA00022801"/>
    </source>
</evidence>
<dbReference type="EMBL" id="JAUQSZ010000001">
    <property type="protein sequence ID" value="MDO7840889.1"/>
    <property type="molecule type" value="Genomic_DNA"/>
</dbReference>
<comment type="caution">
    <text evidence="6">The sequence shown here is derived from an EMBL/GenBank/DDBJ whole genome shotgun (WGS) entry which is preliminary data.</text>
</comment>
<protein>
    <recommendedName>
        <fullName evidence="2">N-acetylmuramoyl-L-alanine amidase</fullName>
        <ecNumber evidence="2">3.5.1.28</ecNumber>
    </recommendedName>
</protein>
<dbReference type="InterPro" id="IPR051206">
    <property type="entry name" value="NAMLAA_amidase_2"/>
</dbReference>
<dbReference type="InterPro" id="IPR036505">
    <property type="entry name" value="Amidase/PGRP_sf"/>
</dbReference>
<evidence type="ECO:0000259" key="5">
    <source>
        <dbReference type="Pfam" id="PF01510"/>
    </source>
</evidence>
<gene>
    <name evidence="6" type="ORF">Q5H94_00990</name>
</gene>
<accession>A0ABT8ZUT2</accession>
<reference evidence="6" key="1">
    <citation type="submission" date="2023-07" db="EMBL/GenBank/DDBJ databases">
        <authorList>
            <person name="Kim M.K."/>
        </authorList>
    </citation>
    <scope>NUCLEOTIDE SEQUENCE</scope>
    <source>
        <strain evidence="6">CA1-15</strain>
    </source>
</reference>
<evidence type="ECO:0000313" key="7">
    <source>
        <dbReference type="Proteomes" id="UP001176468"/>
    </source>
</evidence>
<evidence type="ECO:0000256" key="4">
    <source>
        <dbReference type="ARBA" id="ARBA00023316"/>
    </source>
</evidence>
<dbReference type="Gene3D" id="3.40.80.10">
    <property type="entry name" value="Peptidoglycan recognition protein-like"/>
    <property type="match status" value="1"/>
</dbReference>
<dbReference type="SUPFAM" id="SSF55846">
    <property type="entry name" value="N-acetylmuramoyl-L-alanine amidase-like"/>
    <property type="match status" value="1"/>
</dbReference>
<evidence type="ECO:0000256" key="1">
    <source>
        <dbReference type="ARBA" id="ARBA00001561"/>
    </source>
</evidence>
<dbReference type="Pfam" id="PF01510">
    <property type="entry name" value="Amidase_2"/>
    <property type="match status" value="1"/>
</dbReference>
<feature type="domain" description="N-acetylmuramoyl-L-alanine amidase" evidence="5">
    <location>
        <begin position="29"/>
        <end position="179"/>
    </location>
</feature>
<dbReference type="PANTHER" id="PTHR30417">
    <property type="entry name" value="N-ACETYLMURAMOYL-L-ALANINE AMIDASE AMID"/>
    <property type="match status" value="1"/>
</dbReference>
<keyword evidence="3" id="KW-0378">Hydrolase</keyword>
<evidence type="ECO:0000313" key="6">
    <source>
        <dbReference type="EMBL" id="MDO7840889.1"/>
    </source>
</evidence>
<dbReference type="EC" id="3.5.1.28" evidence="2"/>
<dbReference type="CDD" id="cd06583">
    <property type="entry name" value="PGRP"/>
    <property type="match status" value="1"/>
</dbReference>